<dbReference type="InterPro" id="IPR017911">
    <property type="entry name" value="MacB-like_ATP-bd"/>
</dbReference>
<name>A0A4R1KAM6_9BACT</name>
<dbReference type="Pfam" id="PF00005">
    <property type="entry name" value="ABC_tran"/>
    <property type="match status" value="1"/>
</dbReference>
<reference evidence="5 6" key="1">
    <citation type="submission" date="2019-03" db="EMBL/GenBank/DDBJ databases">
        <title>Genomic Encyclopedia of Type Strains, Phase IV (KMG-IV): sequencing the most valuable type-strain genomes for metagenomic binning, comparative biology and taxonomic classification.</title>
        <authorList>
            <person name="Goeker M."/>
        </authorList>
    </citation>
    <scope>NUCLEOTIDE SEQUENCE [LARGE SCALE GENOMIC DNA]</scope>
    <source>
        <strain evidence="5 6">DSM 24984</strain>
    </source>
</reference>
<organism evidence="5 6">
    <name type="scientific">Seleniivibrio woodruffii</name>
    <dbReference type="NCBI Taxonomy" id="1078050"/>
    <lineage>
        <taxon>Bacteria</taxon>
        <taxon>Pseudomonadati</taxon>
        <taxon>Deferribacterota</taxon>
        <taxon>Deferribacteres</taxon>
        <taxon>Deferribacterales</taxon>
        <taxon>Geovibrionaceae</taxon>
        <taxon>Seleniivibrio</taxon>
    </lineage>
</organism>
<dbReference type="Proteomes" id="UP000294614">
    <property type="component" value="Unassembled WGS sequence"/>
</dbReference>
<dbReference type="GO" id="GO:0005524">
    <property type="term" value="F:ATP binding"/>
    <property type="evidence" value="ECO:0007669"/>
    <property type="project" value="UniProtKB-KW"/>
</dbReference>
<dbReference type="GO" id="GO:0016887">
    <property type="term" value="F:ATP hydrolysis activity"/>
    <property type="evidence" value="ECO:0007669"/>
    <property type="project" value="InterPro"/>
</dbReference>
<comment type="caution">
    <text evidence="5">The sequence shown here is derived from an EMBL/GenBank/DDBJ whole genome shotgun (WGS) entry which is preliminary data.</text>
</comment>
<keyword evidence="2" id="KW-0547">Nucleotide-binding</keyword>
<keyword evidence="1" id="KW-0813">Transport</keyword>
<dbReference type="PROSITE" id="PS00211">
    <property type="entry name" value="ABC_TRANSPORTER_1"/>
    <property type="match status" value="1"/>
</dbReference>
<keyword evidence="6" id="KW-1185">Reference proteome</keyword>
<dbReference type="GO" id="GO:0005886">
    <property type="term" value="C:plasma membrane"/>
    <property type="evidence" value="ECO:0007669"/>
    <property type="project" value="TreeGrafter"/>
</dbReference>
<protein>
    <submittedName>
        <fullName evidence="5">Putative ABC transport system ATP-binding protein</fullName>
    </submittedName>
</protein>
<dbReference type="SMART" id="SM00382">
    <property type="entry name" value="AAA"/>
    <property type="match status" value="1"/>
</dbReference>
<sequence length="213" mass="23245">MIRFVNVTKSYGEIVPLKDFSMDIPAGKTVILDGRSGSGKSTVLALAAALTRPDSGDIEVCGKLIAKLPEEFAAVFRRQRVGIIFQNYNLIPNLSVFDNITIPLLPSGVPFKEQKERAQAVMERLKIADRSAETVKKLSGGEQQRVAIARALINNPSVVLADEPTSNLDAKLTDSILDIFRGMKAEGRTILIATHDRAIIESGIADTIIRMEK</sequence>
<dbReference type="Gene3D" id="3.40.50.300">
    <property type="entry name" value="P-loop containing nucleotide triphosphate hydrolases"/>
    <property type="match status" value="1"/>
</dbReference>
<dbReference type="InterPro" id="IPR003593">
    <property type="entry name" value="AAA+_ATPase"/>
</dbReference>
<dbReference type="AlphaFoldDB" id="A0A4R1KAM6"/>
<evidence type="ECO:0000259" key="4">
    <source>
        <dbReference type="PROSITE" id="PS50893"/>
    </source>
</evidence>
<dbReference type="OrthoDB" id="9809450at2"/>
<evidence type="ECO:0000256" key="1">
    <source>
        <dbReference type="ARBA" id="ARBA00022448"/>
    </source>
</evidence>
<dbReference type="InterPro" id="IPR017871">
    <property type="entry name" value="ABC_transporter-like_CS"/>
</dbReference>
<dbReference type="SUPFAM" id="SSF52540">
    <property type="entry name" value="P-loop containing nucleoside triphosphate hydrolases"/>
    <property type="match status" value="1"/>
</dbReference>
<evidence type="ECO:0000256" key="3">
    <source>
        <dbReference type="ARBA" id="ARBA00022840"/>
    </source>
</evidence>
<feature type="domain" description="ABC transporter" evidence="4">
    <location>
        <begin position="2"/>
        <end position="212"/>
    </location>
</feature>
<dbReference type="InterPro" id="IPR003439">
    <property type="entry name" value="ABC_transporter-like_ATP-bd"/>
</dbReference>
<dbReference type="InterPro" id="IPR027417">
    <property type="entry name" value="P-loop_NTPase"/>
</dbReference>
<evidence type="ECO:0000313" key="6">
    <source>
        <dbReference type="Proteomes" id="UP000294614"/>
    </source>
</evidence>
<gene>
    <name evidence="5" type="ORF">C8D98_1844</name>
</gene>
<dbReference type="InterPro" id="IPR015854">
    <property type="entry name" value="ABC_transpr_LolD-like"/>
</dbReference>
<dbReference type="PANTHER" id="PTHR24220">
    <property type="entry name" value="IMPORT ATP-BINDING PROTEIN"/>
    <property type="match status" value="1"/>
</dbReference>
<accession>A0A4R1KAM6</accession>
<proteinExistence type="predicted"/>
<dbReference type="CDD" id="cd03255">
    <property type="entry name" value="ABC_MJ0796_LolCDE_FtsE"/>
    <property type="match status" value="1"/>
</dbReference>
<dbReference type="GO" id="GO:0022857">
    <property type="term" value="F:transmembrane transporter activity"/>
    <property type="evidence" value="ECO:0007669"/>
    <property type="project" value="TreeGrafter"/>
</dbReference>
<evidence type="ECO:0000256" key="2">
    <source>
        <dbReference type="ARBA" id="ARBA00022741"/>
    </source>
</evidence>
<dbReference type="EMBL" id="SMGG01000004">
    <property type="protein sequence ID" value="TCK60963.1"/>
    <property type="molecule type" value="Genomic_DNA"/>
</dbReference>
<evidence type="ECO:0000313" key="5">
    <source>
        <dbReference type="EMBL" id="TCK60963.1"/>
    </source>
</evidence>
<keyword evidence="3 5" id="KW-0067">ATP-binding</keyword>
<dbReference type="PROSITE" id="PS50893">
    <property type="entry name" value="ABC_TRANSPORTER_2"/>
    <property type="match status" value="1"/>
</dbReference>
<dbReference type="RefSeq" id="WP_132873819.1">
    <property type="nucleotide sequence ID" value="NZ_SMGG01000004.1"/>
</dbReference>